<evidence type="ECO:0000256" key="5">
    <source>
        <dbReference type="ARBA" id="ARBA00023136"/>
    </source>
</evidence>
<evidence type="ECO:0000256" key="1">
    <source>
        <dbReference type="ARBA" id="ARBA00004571"/>
    </source>
</evidence>
<dbReference type="Pfam" id="PF07715">
    <property type="entry name" value="Plug"/>
    <property type="match status" value="1"/>
</dbReference>
<dbReference type="RefSeq" id="WP_188557292.1">
    <property type="nucleotide sequence ID" value="NZ_BMGS01000003.1"/>
</dbReference>
<organism evidence="10 11">
    <name type="scientific">Hymenobacter glacieicola</name>
    <dbReference type="NCBI Taxonomy" id="1562124"/>
    <lineage>
        <taxon>Bacteria</taxon>
        <taxon>Pseudomonadati</taxon>
        <taxon>Bacteroidota</taxon>
        <taxon>Cytophagia</taxon>
        <taxon>Cytophagales</taxon>
        <taxon>Hymenobacteraceae</taxon>
        <taxon>Hymenobacter</taxon>
    </lineage>
</organism>
<comment type="similarity">
    <text evidence="7">Belongs to the TonB-dependent receptor family.</text>
</comment>
<dbReference type="NCBIfam" id="TIGR04057">
    <property type="entry name" value="SusC_RagA_signa"/>
    <property type="match status" value="1"/>
</dbReference>
<dbReference type="SUPFAM" id="SSF49464">
    <property type="entry name" value="Carboxypeptidase regulatory domain-like"/>
    <property type="match status" value="1"/>
</dbReference>
<dbReference type="PROSITE" id="PS52016">
    <property type="entry name" value="TONB_DEPENDENT_REC_3"/>
    <property type="match status" value="1"/>
</dbReference>
<keyword evidence="3 7" id="KW-1134">Transmembrane beta strand</keyword>
<accession>A0ABQ1WT83</accession>
<dbReference type="InterPro" id="IPR039426">
    <property type="entry name" value="TonB-dep_rcpt-like"/>
</dbReference>
<dbReference type="SUPFAM" id="SSF56935">
    <property type="entry name" value="Porins"/>
    <property type="match status" value="1"/>
</dbReference>
<dbReference type="Pfam" id="PF13715">
    <property type="entry name" value="CarbopepD_reg_2"/>
    <property type="match status" value="1"/>
</dbReference>
<evidence type="ECO:0000256" key="3">
    <source>
        <dbReference type="ARBA" id="ARBA00022452"/>
    </source>
</evidence>
<dbReference type="Gene3D" id="2.60.40.1120">
    <property type="entry name" value="Carboxypeptidase-like, regulatory domain"/>
    <property type="match status" value="1"/>
</dbReference>
<feature type="domain" description="Secretin/TonB short N-terminal" evidence="9">
    <location>
        <begin position="48"/>
        <end position="98"/>
    </location>
</feature>
<feature type="chain" id="PRO_5045161508" evidence="8">
    <location>
        <begin position="17"/>
        <end position="1176"/>
    </location>
</feature>
<gene>
    <name evidence="10" type="ORF">GCM10011378_16030</name>
</gene>
<evidence type="ECO:0000256" key="8">
    <source>
        <dbReference type="SAM" id="SignalP"/>
    </source>
</evidence>
<evidence type="ECO:0000313" key="11">
    <source>
        <dbReference type="Proteomes" id="UP000601361"/>
    </source>
</evidence>
<reference evidence="11" key="1">
    <citation type="journal article" date="2019" name="Int. J. Syst. Evol. Microbiol.">
        <title>The Global Catalogue of Microorganisms (GCM) 10K type strain sequencing project: providing services to taxonomists for standard genome sequencing and annotation.</title>
        <authorList>
            <consortium name="The Broad Institute Genomics Platform"/>
            <consortium name="The Broad Institute Genome Sequencing Center for Infectious Disease"/>
            <person name="Wu L."/>
            <person name="Ma J."/>
        </authorList>
    </citation>
    <scope>NUCLEOTIDE SEQUENCE [LARGE SCALE GENOMIC DNA]</scope>
    <source>
        <strain evidence="11">CGMCC 1.12990</strain>
    </source>
</reference>
<comment type="caution">
    <text evidence="10">The sequence shown here is derived from an EMBL/GenBank/DDBJ whole genome shotgun (WGS) entry which is preliminary data.</text>
</comment>
<feature type="signal peptide" evidence="8">
    <location>
        <begin position="1"/>
        <end position="16"/>
    </location>
</feature>
<dbReference type="NCBIfam" id="TIGR04056">
    <property type="entry name" value="OMP_RagA_SusC"/>
    <property type="match status" value="1"/>
</dbReference>
<dbReference type="InterPro" id="IPR036942">
    <property type="entry name" value="Beta-barrel_TonB_sf"/>
</dbReference>
<keyword evidence="5 7" id="KW-0472">Membrane</keyword>
<dbReference type="InterPro" id="IPR023996">
    <property type="entry name" value="TonB-dep_OMP_SusC/RagA"/>
</dbReference>
<evidence type="ECO:0000256" key="7">
    <source>
        <dbReference type="PROSITE-ProRule" id="PRU01360"/>
    </source>
</evidence>
<keyword evidence="4 7" id="KW-0812">Transmembrane</keyword>
<dbReference type="EMBL" id="BMGS01000003">
    <property type="protein sequence ID" value="GGG40581.1"/>
    <property type="molecule type" value="Genomic_DNA"/>
</dbReference>
<dbReference type="InterPro" id="IPR023997">
    <property type="entry name" value="TonB-dep_OMP_SusC/RagA_CS"/>
</dbReference>
<dbReference type="Pfam" id="PF07660">
    <property type="entry name" value="STN"/>
    <property type="match status" value="1"/>
</dbReference>
<evidence type="ECO:0000313" key="10">
    <source>
        <dbReference type="EMBL" id="GGG40581.1"/>
    </source>
</evidence>
<evidence type="ECO:0000256" key="2">
    <source>
        <dbReference type="ARBA" id="ARBA00022448"/>
    </source>
</evidence>
<evidence type="ECO:0000259" key="9">
    <source>
        <dbReference type="SMART" id="SM00965"/>
    </source>
</evidence>
<keyword evidence="8" id="KW-0732">Signal</keyword>
<dbReference type="Gene3D" id="2.170.130.10">
    <property type="entry name" value="TonB-dependent receptor, plug domain"/>
    <property type="match status" value="1"/>
</dbReference>
<name>A0ABQ1WT83_9BACT</name>
<comment type="subcellular location">
    <subcellularLocation>
        <location evidence="1 7">Cell outer membrane</location>
        <topology evidence="1 7">Multi-pass membrane protein</topology>
    </subcellularLocation>
</comment>
<keyword evidence="6 7" id="KW-0998">Cell outer membrane</keyword>
<sequence length="1176" mass="127496">MLAGLLALALPGQAQTATAPATTTLITIRTQGRDLPTVLREIERQSAYTFVYSDGQARAQLPALTFTKAPVEQVLRQLLPPLGLSYRMVGQQIILIPRVASAAADVVAAPPAVAPVRTVQGRVTASNTALALPGASVLIKGTTRGTIASAEGHFSLALGPTDTVLVVSSLGFISQEIRPRSKNQLEVALPEDTRTLAEVVVTGYGLERERKSLGYSVQDAQAAQLVESREPNFINSVSGKLAGVQVSRSGSGPMGSTNIIIRGYTSLTRDSRPLVVVDGVPIDNRNPLQATRFGGYDSGDGLSAVNPEDLESVSVLKGGNAAALYGNRAANGVLILTTKKGKPGLNLTVSSTTTFDRAQVLTDYQNEYGQGTQGRFLADATGRLLLTPEGYPQVEEALETIGSWGPRMQGQLVRHWNGELKPFVSQPHNVQDFFQLGYTTANNVALSTGTDRSTLRVSVADLRNRGTYPNSRLARNFVTLRGTRQLTSRVSVDVKASYIYSRNVNRPTLGANPDNVMVQFQHLPRSTDVDDLRPYRDPLTLQPILWNQNRGTSFRPTMRQNPFWAAYLNTNQAIQHRANGSVATRYDLTDWLWLQLRAGTDFYASDVGYRYASYTAWNNTAVPDRGGVAQSRLTMREDNFDFILSGTRRLGPRWNLTSQAFGSLLQKRNETTGSTGQGLLTPNVFTLENAASKTPVYSFSRYEVQSLFGRSLLAYREAVFLEVTGRNDWDSTLPAGSWSYFYPSTSLSAAYTELLNWHSRWLTLGKLRASWAKVGKGAGPYELATQYDLGSGVPNAPGVGSSHLGQPFANLQDQLALLRLKPQITRSVELGSEMRFGRNRAGLDVTVYRTNTFNQVTSVPVSATSGFRTQLINAGNIQNQGLEVVATATPLAAASPLRWDVTLNWAANRSNVVQLNEGGTTYQLGTESNNVAIVAQVGRPFGDIVGTRLQRAPDGQLLVGPGGLPVAPSSVPVRLGNFQPSWFGGLSNRLSYKNVTFSALLDARWGGQIYSVSQQQAALFGNARATVAGRAGWYASEEARKAANVSPADWQATGGILVEGVVRNPDNTYSPSRRYVNPQAYWARLSTAAEPFVYDASFIKIREVAVTYRLPASLLARLGKLKGGSVAIVGRNLGFLTRATEGFDPESAYNLSRAQGLESGGYPNSQTLGYYLTLDF</sequence>
<dbReference type="Proteomes" id="UP000601361">
    <property type="component" value="Unassembled WGS sequence"/>
</dbReference>
<keyword evidence="2 7" id="KW-0813">Transport</keyword>
<dbReference type="Gene3D" id="2.40.170.20">
    <property type="entry name" value="TonB-dependent receptor, beta-barrel domain"/>
    <property type="match status" value="1"/>
</dbReference>
<dbReference type="SMART" id="SM00965">
    <property type="entry name" value="STN"/>
    <property type="match status" value="1"/>
</dbReference>
<evidence type="ECO:0000256" key="4">
    <source>
        <dbReference type="ARBA" id="ARBA00022692"/>
    </source>
</evidence>
<dbReference type="InterPro" id="IPR008969">
    <property type="entry name" value="CarboxyPept-like_regulatory"/>
</dbReference>
<dbReference type="InterPro" id="IPR012910">
    <property type="entry name" value="Plug_dom"/>
</dbReference>
<evidence type="ECO:0000256" key="6">
    <source>
        <dbReference type="ARBA" id="ARBA00023237"/>
    </source>
</evidence>
<protein>
    <submittedName>
        <fullName evidence="10">SusC/RagA family TonB-linked outer membrane protein</fullName>
    </submittedName>
</protein>
<dbReference type="InterPro" id="IPR037066">
    <property type="entry name" value="Plug_dom_sf"/>
</dbReference>
<proteinExistence type="inferred from homology"/>
<dbReference type="InterPro" id="IPR011662">
    <property type="entry name" value="Secretin/TonB_short_N"/>
</dbReference>
<keyword evidence="11" id="KW-1185">Reference proteome</keyword>